<proteinExistence type="predicted"/>
<keyword evidence="3" id="KW-1185">Reference proteome</keyword>
<feature type="region of interest" description="Disordered" evidence="1">
    <location>
        <begin position="49"/>
        <end position="71"/>
    </location>
</feature>
<feature type="non-terminal residue" evidence="2">
    <location>
        <position position="71"/>
    </location>
</feature>
<dbReference type="Proteomes" id="UP000292082">
    <property type="component" value="Unassembled WGS sequence"/>
</dbReference>
<name>A0A4Q9PCK4_9APHY</name>
<evidence type="ECO:0000256" key="1">
    <source>
        <dbReference type="SAM" id="MobiDB-lite"/>
    </source>
</evidence>
<evidence type="ECO:0000313" key="2">
    <source>
        <dbReference type="EMBL" id="TBU52540.1"/>
    </source>
</evidence>
<protein>
    <submittedName>
        <fullName evidence="2">Uncharacterized protein</fullName>
    </submittedName>
</protein>
<dbReference type="AlphaFoldDB" id="A0A4Q9PCK4"/>
<accession>A0A4Q9PCK4</accession>
<dbReference type="EMBL" id="ML145246">
    <property type="protein sequence ID" value="TBU52540.1"/>
    <property type="molecule type" value="Genomic_DNA"/>
</dbReference>
<evidence type="ECO:0000313" key="3">
    <source>
        <dbReference type="Proteomes" id="UP000292082"/>
    </source>
</evidence>
<reference evidence="2 3" key="1">
    <citation type="submission" date="2019-01" db="EMBL/GenBank/DDBJ databases">
        <title>Draft genome sequences of three monokaryotic isolates of the white-rot basidiomycete fungus Dichomitus squalens.</title>
        <authorList>
            <consortium name="DOE Joint Genome Institute"/>
            <person name="Lopez S.C."/>
            <person name="Andreopoulos B."/>
            <person name="Pangilinan J."/>
            <person name="Lipzen A."/>
            <person name="Riley R."/>
            <person name="Ahrendt S."/>
            <person name="Ng V."/>
            <person name="Barry K."/>
            <person name="Daum C."/>
            <person name="Grigoriev I.V."/>
            <person name="Hilden K.S."/>
            <person name="Makela M.R."/>
            <person name="de Vries R.P."/>
        </authorList>
    </citation>
    <scope>NUCLEOTIDE SEQUENCE [LARGE SCALE GENOMIC DNA]</scope>
    <source>
        <strain evidence="2 3">CBS 464.89</strain>
    </source>
</reference>
<sequence length="71" mass="7697">MSGVCACSGRDSYDSIDVRLVLASGRLEGDLLPPSNVLHTRRCDITYIPPLTHGTSRKQSPRRPITGSLSD</sequence>
<gene>
    <name evidence="2" type="ORF">BD310DRAFT_939979</name>
</gene>
<organism evidence="2 3">
    <name type="scientific">Dichomitus squalens</name>
    <dbReference type="NCBI Taxonomy" id="114155"/>
    <lineage>
        <taxon>Eukaryota</taxon>
        <taxon>Fungi</taxon>
        <taxon>Dikarya</taxon>
        <taxon>Basidiomycota</taxon>
        <taxon>Agaricomycotina</taxon>
        <taxon>Agaricomycetes</taxon>
        <taxon>Polyporales</taxon>
        <taxon>Polyporaceae</taxon>
        <taxon>Dichomitus</taxon>
    </lineage>
</organism>